<dbReference type="Proteomes" id="UP000241954">
    <property type="component" value="Unassembled WGS sequence"/>
</dbReference>
<evidence type="ECO:0000256" key="6">
    <source>
        <dbReference type="ARBA" id="ARBA00022793"/>
    </source>
</evidence>
<dbReference type="AlphaFoldDB" id="A0A0D8PMI4"/>
<dbReference type="EMBL" id="PYOP01000025">
    <property type="protein sequence ID" value="PSW93853.1"/>
    <property type="molecule type" value="Genomic_DNA"/>
</dbReference>
<dbReference type="PANTHER" id="PTHR35524">
    <property type="entry name" value="ALPHA-ACETOLACTATE DECARBOXYLASE"/>
    <property type="match status" value="1"/>
</dbReference>
<keyword evidence="6 9" id="KW-0210">Decarboxylase</keyword>
<keyword evidence="7 9" id="KW-0005">Acetoin biosynthesis</keyword>
<dbReference type="GO" id="GO:0045151">
    <property type="term" value="P:acetoin biosynthetic process"/>
    <property type="evidence" value="ECO:0007669"/>
    <property type="project" value="UniProtKB-UniRule"/>
</dbReference>
<dbReference type="EC" id="4.1.1.5" evidence="4 9"/>
<dbReference type="CDD" id="cd17299">
    <property type="entry name" value="acetolactate_decarboxylase"/>
    <property type="match status" value="1"/>
</dbReference>
<evidence type="ECO:0000313" key="13">
    <source>
        <dbReference type="Proteomes" id="UP000241954"/>
    </source>
</evidence>
<reference evidence="10 13" key="1">
    <citation type="submission" date="2018-01" db="EMBL/GenBank/DDBJ databases">
        <title>Whole genome sequencing of Histamine producing bacteria.</title>
        <authorList>
            <person name="Butler K."/>
        </authorList>
    </citation>
    <scope>NUCLEOTIDE SEQUENCE [LARGE SCALE GENOMIC DNA]</scope>
    <source>
        <strain evidence="11 12">ATCC 51761</strain>
        <strain evidence="10 13">NCIMB 13481</strain>
    </source>
</reference>
<evidence type="ECO:0000256" key="9">
    <source>
        <dbReference type="PIRNR" id="PIRNR001332"/>
    </source>
</evidence>
<dbReference type="NCBIfam" id="TIGR01252">
    <property type="entry name" value="acetolac_decarb"/>
    <property type="match status" value="1"/>
</dbReference>
<evidence type="ECO:0000256" key="4">
    <source>
        <dbReference type="ARBA" id="ARBA00013204"/>
    </source>
</evidence>
<sequence>MSQQPNEKTFYQTSMMSALIAGLYQGDFTIGQLLDHGNFGIGTFNDLDGEMIVLGDEVYQLTSTGEVHLVNHDITTPFASVVNFEPTEKVSLIEQTKAEFETCLENDFVANNAINAIRLTGKFSYVKTRTVPAQHRPYPPMVEVVKHQPIAEMTHVSGVMIGFKIPEYMIGINVPGFHFHFISDDRTQGGHVSDFILTEGTAEVEIFKDFHLRMPASQEFDRADLNPDDLKAAIHTTEK</sequence>
<protein>
    <recommendedName>
        <fullName evidence="5 9">Alpha-acetolactate decarboxylase</fullName>
        <ecNumber evidence="4 9">4.1.1.5</ecNumber>
    </recommendedName>
</protein>
<evidence type="ECO:0000256" key="2">
    <source>
        <dbReference type="ARBA" id="ARBA00005170"/>
    </source>
</evidence>
<evidence type="ECO:0000313" key="12">
    <source>
        <dbReference type="Proteomes" id="UP000241190"/>
    </source>
</evidence>
<evidence type="ECO:0000313" key="10">
    <source>
        <dbReference type="EMBL" id="PSV89577.1"/>
    </source>
</evidence>
<dbReference type="OrthoDB" id="8612680at2"/>
<comment type="similarity">
    <text evidence="3 9">Belongs to the alpha-acetolactate decarboxylase family.</text>
</comment>
<dbReference type="GeneID" id="93549158"/>
<dbReference type="InterPro" id="IPR005128">
    <property type="entry name" value="Acetolactate_a_deCO2ase"/>
</dbReference>
<dbReference type="GO" id="GO:0047605">
    <property type="term" value="F:acetolactate decarboxylase activity"/>
    <property type="evidence" value="ECO:0007669"/>
    <property type="project" value="UniProtKB-UniRule"/>
</dbReference>
<organism evidence="10 13">
    <name type="scientific">Photobacterium iliopiscarium</name>
    <dbReference type="NCBI Taxonomy" id="56192"/>
    <lineage>
        <taxon>Bacteria</taxon>
        <taxon>Pseudomonadati</taxon>
        <taxon>Pseudomonadota</taxon>
        <taxon>Gammaproteobacteria</taxon>
        <taxon>Vibrionales</taxon>
        <taxon>Vibrionaceae</taxon>
        <taxon>Photobacterium</taxon>
    </lineage>
</organism>
<keyword evidence="12" id="KW-1185">Reference proteome</keyword>
<dbReference type="Pfam" id="PF03306">
    <property type="entry name" value="AAL_decarboxy"/>
    <property type="match status" value="1"/>
</dbReference>
<evidence type="ECO:0000256" key="1">
    <source>
        <dbReference type="ARBA" id="ARBA00001784"/>
    </source>
</evidence>
<comment type="caution">
    <text evidence="10">The sequence shown here is derived from an EMBL/GenBank/DDBJ whole genome shotgun (WGS) entry which is preliminary data.</text>
</comment>
<evidence type="ECO:0000256" key="8">
    <source>
        <dbReference type="ARBA" id="ARBA00023239"/>
    </source>
</evidence>
<comment type="catalytic activity">
    <reaction evidence="1 9">
        <text>(2S)-2-acetolactate + H(+) = (R)-acetoin + CO2</text>
        <dbReference type="Rhea" id="RHEA:21580"/>
        <dbReference type="ChEBI" id="CHEBI:15378"/>
        <dbReference type="ChEBI" id="CHEBI:15686"/>
        <dbReference type="ChEBI" id="CHEBI:16526"/>
        <dbReference type="ChEBI" id="CHEBI:58476"/>
        <dbReference type="EC" id="4.1.1.5"/>
    </reaction>
</comment>
<evidence type="ECO:0000256" key="5">
    <source>
        <dbReference type="ARBA" id="ARBA00020164"/>
    </source>
</evidence>
<dbReference type="Gene3D" id="3.30.1330.80">
    <property type="entry name" value="Hypothetical protein, similar to alpha- acetolactate decarboxylase, domain 2"/>
    <property type="match status" value="2"/>
</dbReference>
<dbReference type="PIRSF" id="PIRSF001332">
    <property type="entry name" value="Acetolac_decarb"/>
    <property type="match status" value="1"/>
</dbReference>
<evidence type="ECO:0000256" key="3">
    <source>
        <dbReference type="ARBA" id="ARBA00007106"/>
    </source>
</evidence>
<dbReference type="Proteomes" id="UP000241190">
    <property type="component" value="Unassembled WGS sequence"/>
</dbReference>
<comment type="pathway">
    <text evidence="2 9">Polyol metabolism; (R,R)-butane-2,3-diol biosynthesis; (R,R)-butane-2,3-diol from pyruvate: step 2/3.</text>
</comment>
<evidence type="ECO:0000256" key="7">
    <source>
        <dbReference type="ARBA" id="ARBA00023061"/>
    </source>
</evidence>
<dbReference type="RefSeq" id="WP_045038424.1">
    <property type="nucleotide sequence ID" value="NZ_CAMQYU010000033.1"/>
</dbReference>
<dbReference type="UniPathway" id="UPA00626">
    <property type="reaction ID" value="UER00678"/>
</dbReference>
<name>A0A0D8PMI4_9GAMM</name>
<gene>
    <name evidence="10" type="primary">budA</name>
    <name evidence="10" type="ORF">C9I88_18775</name>
    <name evidence="11" type="ORF">C9J52_14230</name>
</gene>
<dbReference type="SUPFAM" id="SSF117856">
    <property type="entry name" value="AF0104/ALDC/Ptd012-like"/>
    <property type="match status" value="1"/>
</dbReference>
<proteinExistence type="inferred from homology"/>
<accession>A0A0D8PMI4</accession>
<dbReference type="EMBL" id="PYLW01000033">
    <property type="protein sequence ID" value="PSV89577.1"/>
    <property type="molecule type" value="Genomic_DNA"/>
</dbReference>
<dbReference type="PANTHER" id="PTHR35524:SF1">
    <property type="entry name" value="ALPHA-ACETOLACTATE DECARBOXYLASE"/>
    <property type="match status" value="1"/>
</dbReference>
<keyword evidence="8 9" id="KW-0456">Lyase</keyword>
<evidence type="ECO:0000313" key="11">
    <source>
        <dbReference type="EMBL" id="PSW93853.1"/>
    </source>
</evidence>